<organism evidence="1 2">
    <name type="scientific">Ameca splendens</name>
    <dbReference type="NCBI Taxonomy" id="208324"/>
    <lineage>
        <taxon>Eukaryota</taxon>
        <taxon>Metazoa</taxon>
        <taxon>Chordata</taxon>
        <taxon>Craniata</taxon>
        <taxon>Vertebrata</taxon>
        <taxon>Euteleostomi</taxon>
        <taxon>Actinopterygii</taxon>
        <taxon>Neopterygii</taxon>
        <taxon>Teleostei</taxon>
        <taxon>Neoteleostei</taxon>
        <taxon>Acanthomorphata</taxon>
        <taxon>Ovalentaria</taxon>
        <taxon>Atherinomorphae</taxon>
        <taxon>Cyprinodontiformes</taxon>
        <taxon>Goodeidae</taxon>
        <taxon>Ameca</taxon>
    </lineage>
</organism>
<dbReference type="Proteomes" id="UP001469553">
    <property type="component" value="Unassembled WGS sequence"/>
</dbReference>
<protein>
    <recommendedName>
        <fullName evidence="3">Secreted protein</fullName>
    </recommendedName>
</protein>
<proteinExistence type="predicted"/>
<dbReference type="EMBL" id="JAHRIP010021981">
    <property type="protein sequence ID" value="MEQ2288990.1"/>
    <property type="molecule type" value="Genomic_DNA"/>
</dbReference>
<sequence>MFKLKPQRTLAVCLLSASLLDPGFWKQLFIKLLRNIHLPVHPPTDHPFPMGPAEWSKAQSQNEEVLFSAASTSTIVVKTYFSLTWLRAYLLGIPILSADPVRIPEQTYVCE</sequence>
<evidence type="ECO:0000313" key="1">
    <source>
        <dbReference type="EMBL" id="MEQ2288990.1"/>
    </source>
</evidence>
<evidence type="ECO:0000313" key="2">
    <source>
        <dbReference type="Proteomes" id="UP001469553"/>
    </source>
</evidence>
<gene>
    <name evidence="1" type="ORF">AMECASPLE_028614</name>
</gene>
<evidence type="ECO:0008006" key="3">
    <source>
        <dbReference type="Google" id="ProtNLM"/>
    </source>
</evidence>
<keyword evidence="2" id="KW-1185">Reference proteome</keyword>
<comment type="caution">
    <text evidence="1">The sequence shown here is derived from an EMBL/GenBank/DDBJ whole genome shotgun (WGS) entry which is preliminary data.</text>
</comment>
<reference evidence="1 2" key="1">
    <citation type="submission" date="2021-06" db="EMBL/GenBank/DDBJ databases">
        <authorList>
            <person name="Palmer J.M."/>
        </authorList>
    </citation>
    <scope>NUCLEOTIDE SEQUENCE [LARGE SCALE GENOMIC DNA]</scope>
    <source>
        <strain evidence="1 2">AS_MEX2019</strain>
        <tissue evidence="1">Muscle</tissue>
    </source>
</reference>
<name>A0ABV0Y5R2_9TELE</name>
<accession>A0ABV0Y5R2</accession>